<dbReference type="RefSeq" id="WP_131328719.1">
    <property type="nucleotide sequence ID" value="NZ_CP044016.1"/>
</dbReference>
<dbReference type="InterPro" id="IPR012677">
    <property type="entry name" value="Nucleotide-bd_a/b_plait_sf"/>
</dbReference>
<dbReference type="SUPFAM" id="SSF54928">
    <property type="entry name" value="RNA-binding domain, RBD"/>
    <property type="match status" value="1"/>
</dbReference>
<evidence type="ECO:0000313" key="4">
    <source>
        <dbReference type="Proteomes" id="UP000292424"/>
    </source>
</evidence>
<keyword evidence="1" id="KW-0694">RNA-binding</keyword>
<dbReference type="OrthoDB" id="9798855at2"/>
<dbReference type="EMBL" id="CP044016">
    <property type="protein sequence ID" value="QES87832.1"/>
    <property type="molecule type" value="Genomic_DNA"/>
</dbReference>
<dbReference type="InterPro" id="IPR048289">
    <property type="entry name" value="RRM2_NsCP33-like"/>
</dbReference>
<dbReference type="PANTHER" id="PTHR48027">
    <property type="entry name" value="HETEROGENEOUS NUCLEAR RIBONUCLEOPROTEIN 87F-RELATED"/>
    <property type="match status" value="1"/>
</dbReference>
<dbReference type="Gene3D" id="3.30.70.330">
    <property type="match status" value="1"/>
</dbReference>
<dbReference type="Pfam" id="PF00076">
    <property type="entry name" value="RRM_1"/>
    <property type="match status" value="1"/>
</dbReference>
<evidence type="ECO:0000259" key="2">
    <source>
        <dbReference type="PROSITE" id="PS50102"/>
    </source>
</evidence>
<reference evidence="3 4" key="1">
    <citation type="submission" date="2019-09" db="EMBL/GenBank/DDBJ databases">
        <title>Complete genome sequence of Arachidicoccus sp. B3-10 isolated from apple orchard soil.</title>
        <authorList>
            <person name="Kim H.S."/>
            <person name="Han K.-I."/>
            <person name="Suh M.K."/>
            <person name="Lee K.C."/>
            <person name="Eom M.K."/>
            <person name="Kim J.-S."/>
            <person name="Kang S.W."/>
            <person name="Sin Y."/>
            <person name="Lee J.-S."/>
        </authorList>
    </citation>
    <scope>NUCLEOTIDE SEQUENCE [LARGE SCALE GENOMIC DNA]</scope>
    <source>
        <strain evidence="3 4">B3-10</strain>
    </source>
</reference>
<accession>A0A5P2G1X3</accession>
<dbReference type="InterPro" id="IPR052462">
    <property type="entry name" value="SLIRP/GR-RBP-like"/>
</dbReference>
<feature type="domain" description="RRM" evidence="2">
    <location>
        <begin position="1"/>
        <end position="79"/>
    </location>
</feature>
<dbReference type="CDD" id="cd21608">
    <property type="entry name" value="RRM2_NsCP33_like"/>
    <property type="match status" value="1"/>
</dbReference>
<organism evidence="3 4">
    <name type="scientific">Rhizosphaericola mali</name>
    <dbReference type="NCBI Taxonomy" id="2545455"/>
    <lineage>
        <taxon>Bacteria</taxon>
        <taxon>Pseudomonadati</taxon>
        <taxon>Bacteroidota</taxon>
        <taxon>Chitinophagia</taxon>
        <taxon>Chitinophagales</taxon>
        <taxon>Chitinophagaceae</taxon>
        <taxon>Rhizosphaericola</taxon>
    </lineage>
</organism>
<dbReference type="Proteomes" id="UP000292424">
    <property type="component" value="Chromosome"/>
</dbReference>
<proteinExistence type="predicted"/>
<dbReference type="PROSITE" id="PS50102">
    <property type="entry name" value="RRM"/>
    <property type="match status" value="1"/>
</dbReference>
<evidence type="ECO:0000313" key="3">
    <source>
        <dbReference type="EMBL" id="QES87832.1"/>
    </source>
</evidence>
<evidence type="ECO:0000256" key="1">
    <source>
        <dbReference type="ARBA" id="ARBA00022884"/>
    </source>
</evidence>
<protein>
    <submittedName>
        <fullName evidence="3">RNA-binding protein</fullName>
    </submittedName>
</protein>
<dbReference type="InterPro" id="IPR003954">
    <property type="entry name" value="RRM_euk-type"/>
</dbReference>
<name>A0A5P2G1X3_9BACT</name>
<dbReference type="KEGG" id="arac:E0W69_003835"/>
<dbReference type="InterPro" id="IPR035979">
    <property type="entry name" value="RBD_domain_sf"/>
</dbReference>
<dbReference type="AlphaFoldDB" id="A0A5P2G1X3"/>
<sequence length="98" mass="11078">MNIFVSNLSYSVTNEELKSLFEQYGEVNSCVIIMDKFTQRSKGFGFVEISNEEEAEAAIKDLNGKQFGERSINVAQARERQIKSDGGGYRGNKSSNRW</sequence>
<gene>
    <name evidence="3" type="ORF">E0W69_003835</name>
</gene>
<dbReference type="InterPro" id="IPR000504">
    <property type="entry name" value="RRM_dom"/>
</dbReference>
<dbReference type="SMART" id="SM00361">
    <property type="entry name" value="RRM_1"/>
    <property type="match status" value="1"/>
</dbReference>
<dbReference type="GO" id="GO:0003723">
    <property type="term" value="F:RNA binding"/>
    <property type="evidence" value="ECO:0007669"/>
    <property type="project" value="UniProtKB-KW"/>
</dbReference>
<keyword evidence="4" id="KW-1185">Reference proteome</keyword>
<dbReference type="SMART" id="SM00360">
    <property type="entry name" value="RRM"/>
    <property type="match status" value="1"/>
</dbReference>